<dbReference type="PATRIC" id="fig|294699.3.peg.894"/>
<feature type="coiled-coil region" evidence="1">
    <location>
        <begin position="21"/>
        <end position="71"/>
    </location>
</feature>
<dbReference type="Proteomes" id="UP000076865">
    <property type="component" value="Chromosome"/>
</dbReference>
<evidence type="ECO:0000313" key="2">
    <source>
        <dbReference type="EMBL" id="ANB60602.1"/>
    </source>
</evidence>
<dbReference type="EMBL" id="CP015438">
    <property type="protein sequence ID" value="ANB60602.1"/>
    <property type="molecule type" value="Genomic_DNA"/>
</dbReference>
<gene>
    <name evidence="2" type="ORF">GFC30_884</name>
</gene>
<dbReference type="Pfam" id="PF14182">
    <property type="entry name" value="YgaB"/>
    <property type="match status" value="1"/>
</dbReference>
<accession>A0A160F405</accession>
<organism evidence="2 3">
    <name type="scientific">Anoxybacteroides amylolyticum</name>
    <dbReference type="NCBI Taxonomy" id="294699"/>
    <lineage>
        <taxon>Bacteria</taxon>
        <taxon>Bacillati</taxon>
        <taxon>Bacillota</taxon>
        <taxon>Bacilli</taxon>
        <taxon>Bacillales</taxon>
        <taxon>Anoxybacillaceae</taxon>
        <taxon>Anoxybacteroides</taxon>
    </lineage>
</organism>
<dbReference type="InterPro" id="IPR025572">
    <property type="entry name" value="YgaB"/>
</dbReference>
<reference evidence="2 3" key="1">
    <citation type="journal article" date="2006" name="Syst. Appl. Microbiol.">
        <title>Anoxybacillus amylolyticus sp. nov., a thermophilic amylase producing bacterium isolated from Mount Rittmann (Antarctica).</title>
        <authorList>
            <person name="Poli A."/>
            <person name="Esposito E."/>
            <person name="Lama L."/>
            <person name="Orlando P."/>
            <person name="Nicolaus G."/>
            <person name="de Appolonia F."/>
            <person name="Gambacorta A."/>
            <person name="Nicolaus B."/>
        </authorList>
    </citation>
    <scope>NUCLEOTIDE SEQUENCE [LARGE SCALE GENOMIC DNA]</scope>
    <source>
        <strain evidence="2 3">DSM 15939</strain>
    </source>
</reference>
<name>A0A160F405_9BACL</name>
<keyword evidence="1" id="KW-0175">Coiled coil</keyword>
<protein>
    <submittedName>
        <fullName evidence="2">YgaB-like family protein</fullName>
    </submittedName>
</protein>
<dbReference type="OrthoDB" id="2942102at2"/>
<keyword evidence="3" id="KW-1185">Reference proteome</keyword>
<evidence type="ECO:0000313" key="3">
    <source>
        <dbReference type="Proteomes" id="UP000076865"/>
    </source>
</evidence>
<dbReference type="RefSeq" id="WP_066323073.1">
    <property type="nucleotide sequence ID" value="NZ_CP015438.1"/>
</dbReference>
<sequence length="83" mass="10149">MERFDQLVREQLETMEQLLFLQSEIERCKILEAELRTLQHEAKWQAIHDEIEQMKQQLADIQRLFEQQTEEVIRSYQCKEPSL</sequence>
<proteinExistence type="predicted"/>
<evidence type="ECO:0000256" key="1">
    <source>
        <dbReference type="SAM" id="Coils"/>
    </source>
</evidence>
<dbReference type="KEGG" id="aamy:GFC30_884"/>
<dbReference type="AlphaFoldDB" id="A0A160F405"/>